<dbReference type="InterPro" id="IPR029063">
    <property type="entry name" value="SAM-dependent_MTases_sf"/>
</dbReference>
<evidence type="ECO:0000313" key="2">
    <source>
        <dbReference type="Proteomes" id="UP001338125"/>
    </source>
</evidence>
<dbReference type="Gene3D" id="3.40.50.150">
    <property type="entry name" value="Vaccinia Virus protein VP39"/>
    <property type="match status" value="1"/>
</dbReference>
<accession>A0ABR0SHW0</accession>
<dbReference type="Proteomes" id="UP001338125">
    <property type="component" value="Unassembled WGS sequence"/>
</dbReference>
<gene>
    <name evidence="1" type="ORF">PT974_07783</name>
</gene>
<proteinExistence type="predicted"/>
<reference evidence="1 2" key="1">
    <citation type="submission" date="2024-01" db="EMBL/GenBank/DDBJ databases">
        <title>Complete genome of Cladobotryum mycophilum ATHUM6906.</title>
        <authorList>
            <person name="Christinaki A.C."/>
            <person name="Myridakis A.I."/>
            <person name="Kouvelis V.N."/>
        </authorList>
    </citation>
    <scope>NUCLEOTIDE SEQUENCE [LARGE SCALE GENOMIC DNA]</scope>
    <source>
        <strain evidence="1 2">ATHUM6906</strain>
    </source>
</reference>
<sequence length="352" mass="39034">MGYVFEDAFVKGVAVGMFLMLLIKLTLELFSFSKRDIYDLQHWKLNIRLPLGSLWMNLGYWKDGGNVSSQFFSDACTALLHEVLYTSGILSRGGKAGDVHRVEESVAILDLGFGCGDQTCELVRLSLDELIPGLSYIGLTLNGVQAAAASDKLGRQLAEVAAHPGENIGRDKIQVFRANAAQPQSWNQDVRLAIDAVKRDEGAKKWVLALDTLYHFSPSRQPIFDYAAQDLETNIMAFDLLLNSEATFLNKLVVKVIGLLMGCPLNAFLTEEGYRNQLITSGYDKEDIVVRDITENVFPGLVAFLERQENALRPYGISLGQLAVAKKVFGWFHRSKVLKAVIIVAKKDGQED</sequence>
<keyword evidence="2" id="KW-1185">Reference proteome</keyword>
<protein>
    <submittedName>
        <fullName evidence="1">Uncharacterized protein</fullName>
    </submittedName>
</protein>
<name>A0ABR0SHW0_9HYPO</name>
<organism evidence="1 2">
    <name type="scientific">Cladobotryum mycophilum</name>
    <dbReference type="NCBI Taxonomy" id="491253"/>
    <lineage>
        <taxon>Eukaryota</taxon>
        <taxon>Fungi</taxon>
        <taxon>Dikarya</taxon>
        <taxon>Ascomycota</taxon>
        <taxon>Pezizomycotina</taxon>
        <taxon>Sordariomycetes</taxon>
        <taxon>Hypocreomycetidae</taxon>
        <taxon>Hypocreales</taxon>
        <taxon>Hypocreaceae</taxon>
        <taxon>Cladobotryum</taxon>
    </lineage>
</organism>
<evidence type="ECO:0000313" key="1">
    <source>
        <dbReference type="EMBL" id="KAK5991749.1"/>
    </source>
</evidence>
<dbReference type="EMBL" id="JAVFKD010000013">
    <property type="protein sequence ID" value="KAK5991749.1"/>
    <property type="molecule type" value="Genomic_DNA"/>
</dbReference>
<comment type="caution">
    <text evidence="1">The sequence shown here is derived from an EMBL/GenBank/DDBJ whole genome shotgun (WGS) entry which is preliminary data.</text>
</comment>